<evidence type="ECO:0008006" key="5">
    <source>
        <dbReference type="Google" id="ProtNLM"/>
    </source>
</evidence>
<evidence type="ECO:0000313" key="4">
    <source>
        <dbReference type="Proteomes" id="UP001583193"/>
    </source>
</evidence>
<protein>
    <recommendedName>
        <fullName evidence="5">Adhesin domain-containing protein</fullName>
    </recommendedName>
</protein>
<accession>A0ABR3Y9A3</accession>
<evidence type="ECO:0000313" key="3">
    <source>
        <dbReference type="EMBL" id="KAL1884886.1"/>
    </source>
</evidence>
<evidence type="ECO:0000256" key="1">
    <source>
        <dbReference type="SAM" id="MobiDB-lite"/>
    </source>
</evidence>
<keyword evidence="2" id="KW-1133">Transmembrane helix</keyword>
<feature type="compositionally biased region" description="Basic and acidic residues" evidence="1">
    <location>
        <begin position="35"/>
        <end position="54"/>
    </location>
</feature>
<gene>
    <name evidence="3" type="ORF">Plec18167_001542</name>
</gene>
<name>A0ABR3Y9A3_9EURO</name>
<feature type="compositionally biased region" description="Basic and acidic residues" evidence="1">
    <location>
        <begin position="264"/>
        <end position="275"/>
    </location>
</feature>
<proteinExistence type="predicted"/>
<evidence type="ECO:0000256" key="2">
    <source>
        <dbReference type="SAM" id="Phobius"/>
    </source>
</evidence>
<keyword evidence="2" id="KW-0472">Membrane</keyword>
<feature type="transmembrane region" description="Helical" evidence="2">
    <location>
        <begin position="128"/>
        <end position="149"/>
    </location>
</feature>
<dbReference type="EMBL" id="JAVDPF010000003">
    <property type="protein sequence ID" value="KAL1884886.1"/>
    <property type="molecule type" value="Genomic_DNA"/>
</dbReference>
<reference evidence="3 4" key="1">
    <citation type="journal article" date="2024" name="IMA Fungus">
        <title>IMA Genome - F19 : A genome assembly and annotation guide to empower mycologists, including annotated draft genome sequences of Ceratocystis pirilliformis, Diaporthe australafricana, Fusarium ophioides, Paecilomyces lecythidis, and Sporothrix stenoceras.</title>
        <authorList>
            <person name="Aylward J."/>
            <person name="Wilson A.M."/>
            <person name="Visagie C.M."/>
            <person name="Spraker J."/>
            <person name="Barnes I."/>
            <person name="Buitendag C."/>
            <person name="Ceriani C."/>
            <person name="Del Mar Angel L."/>
            <person name="du Plessis D."/>
            <person name="Fuchs T."/>
            <person name="Gasser K."/>
            <person name="Kramer D."/>
            <person name="Li W."/>
            <person name="Munsamy K."/>
            <person name="Piso A."/>
            <person name="Price J.L."/>
            <person name="Sonnekus B."/>
            <person name="Thomas C."/>
            <person name="van der Nest A."/>
            <person name="van Dijk A."/>
            <person name="van Heerden A."/>
            <person name="van Vuuren N."/>
            <person name="Yilmaz N."/>
            <person name="Duong T.A."/>
            <person name="van der Merwe N.A."/>
            <person name="Wingfield M.J."/>
            <person name="Wingfield B.D."/>
        </authorList>
    </citation>
    <scope>NUCLEOTIDE SEQUENCE [LARGE SCALE GENOMIC DNA]</scope>
    <source>
        <strain evidence="3 4">CMW 18167</strain>
    </source>
</reference>
<keyword evidence="4" id="KW-1185">Reference proteome</keyword>
<dbReference type="Proteomes" id="UP001583193">
    <property type="component" value="Unassembled WGS sequence"/>
</dbReference>
<comment type="caution">
    <text evidence="3">The sequence shown here is derived from an EMBL/GenBank/DDBJ whole genome shotgun (WGS) entry which is preliminary data.</text>
</comment>
<sequence length="458" mass="49835">MAPRGYAKLRRSDDGDDVSVQSSTLVEGQYDLESNTEHTEDRSDYTFSSDDTRIDTPSGSERSPLMRDLPPLYEDVTPDVVALNTDKKLEGSEVSDLQSHYDPRGAPTEEFPDVARIRQQKRRRFRRICLIVSLKLLALSALVLFLLSFSSSCRMWRTGHSGSKSGKASSEREIIIEKGSESIWGRWPLYDLLSLSTDSGSITVNIDPQPADPEHPDKPARVVLKSVAGSIIVSFSAPHAASMPEVDMQMDVDELKTAHDDSTVIDKHRGGDHTDVSSGHLPPRPYELEIQTVSGSIYGRFVFSKNASLQSESGSINGVIIPVVYDDLPSNISLSTATVSGHHHIRVTEPFVVSDSGAMSQNHMRLVNHAASSHISRGSGSVNVAYPRSWAGNVNASSGSGSINLHGKDLEIIEQDRNHVVGSKAPSDNERPTWWGSQGDMKVSVASEGSGSVNFVVG</sequence>
<feature type="region of interest" description="Disordered" evidence="1">
    <location>
        <begin position="264"/>
        <end position="284"/>
    </location>
</feature>
<keyword evidence="2" id="KW-0812">Transmembrane</keyword>
<feature type="region of interest" description="Disordered" evidence="1">
    <location>
        <begin position="1"/>
        <end position="71"/>
    </location>
</feature>
<organism evidence="3 4">
    <name type="scientific">Paecilomyces lecythidis</name>
    <dbReference type="NCBI Taxonomy" id="3004212"/>
    <lineage>
        <taxon>Eukaryota</taxon>
        <taxon>Fungi</taxon>
        <taxon>Dikarya</taxon>
        <taxon>Ascomycota</taxon>
        <taxon>Pezizomycotina</taxon>
        <taxon>Eurotiomycetes</taxon>
        <taxon>Eurotiomycetidae</taxon>
        <taxon>Eurotiales</taxon>
        <taxon>Thermoascaceae</taxon>
        <taxon>Paecilomyces</taxon>
    </lineage>
</organism>